<evidence type="ECO:0000313" key="3">
    <source>
        <dbReference type="EMBL" id="NYT38469.1"/>
    </source>
</evidence>
<evidence type="ECO:0000259" key="1">
    <source>
        <dbReference type="Pfam" id="PF00534"/>
    </source>
</evidence>
<dbReference type="Pfam" id="PF00534">
    <property type="entry name" value="Glycos_transf_1"/>
    <property type="match status" value="1"/>
</dbReference>
<proteinExistence type="predicted"/>
<dbReference type="Gene3D" id="3.40.50.2000">
    <property type="entry name" value="Glycogen Phosphorylase B"/>
    <property type="match status" value="2"/>
</dbReference>
<dbReference type="AlphaFoldDB" id="A0A853FF08"/>
<sequence>MRPLRILHSEAATGMGGQEQYILRMMNAMRERGHSLELVCQPGAPLGGRVREAGFVVHETPMDPPMNFLRSIGVVRGILRRGKFDVLNCHSRRDTLVAGLGGRLAGTPLIVRTRHLASKVGSMLSYTVIPHRVTAASDYVSDYLVSRGVPRAHVATVYPAVDLQPRPAGSTLRTELGLGSDDIIVGCVAVMRFQKGHKELLDAMEPIVRARPNVHLVIVGGGSQAVVDAVKAHAYGLEIQDRVHFLGQRRDVPNLLEGFDIFALATRIEASGTAFVEAGAAGLPVVGTRVGGVPEMVRDGETGILVPLDDRQSLTEALMRLIDDPILRRQMGRAGLAYCRDGDRFGPDKMGERIEACYLRWLKERET</sequence>
<gene>
    <name evidence="3" type="ORF">H0A68_16420</name>
</gene>
<dbReference type="Proteomes" id="UP000580517">
    <property type="component" value="Unassembled WGS sequence"/>
</dbReference>
<dbReference type="InterPro" id="IPR001296">
    <property type="entry name" value="Glyco_trans_1"/>
</dbReference>
<dbReference type="Pfam" id="PF13439">
    <property type="entry name" value="Glyco_transf_4"/>
    <property type="match status" value="1"/>
</dbReference>
<keyword evidence="3" id="KW-0808">Transferase</keyword>
<protein>
    <submittedName>
        <fullName evidence="3">Glycosyltransferase family 4 protein</fullName>
    </submittedName>
</protein>
<evidence type="ECO:0000259" key="2">
    <source>
        <dbReference type="Pfam" id="PF13439"/>
    </source>
</evidence>
<feature type="domain" description="Glycosyltransferase subfamily 4-like N-terminal" evidence="2">
    <location>
        <begin position="15"/>
        <end position="164"/>
    </location>
</feature>
<dbReference type="RefSeq" id="WP_129970162.1">
    <property type="nucleotide sequence ID" value="NZ_JACCEW010000005.1"/>
</dbReference>
<organism evidence="3 4">
    <name type="scientific">Allopusillimonas soli</name>
    <dbReference type="NCBI Taxonomy" id="659016"/>
    <lineage>
        <taxon>Bacteria</taxon>
        <taxon>Pseudomonadati</taxon>
        <taxon>Pseudomonadota</taxon>
        <taxon>Betaproteobacteria</taxon>
        <taxon>Burkholderiales</taxon>
        <taxon>Alcaligenaceae</taxon>
        <taxon>Allopusillimonas</taxon>
    </lineage>
</organism>
<evidence type="ECO:0000313" key="4">
    <source>
        <dbReference type="Proteomes" id="UP000580517"/>
    </source>
</evidence>
<dbReference type="InterPro" id="IPR028098">
    <property type="entry name" value="Glyco_trans_4-like_N"/>
</dbReference>
<accession>A0A853FF08</accession>
<dbReference type="GO" id="GO:0016757">
    <property type="term" value="F:glycosyltransferase activity"/>
    <property type="evidence" value="ECO:0007669"/>
    <property type="project" value="InterPro"/>
</dbReference>
<keyword evidence="4" id="KW-1185">Reference proteome</keyword>
<dbReference type="OrthoDB" id="9805661at2"/>
<comment type="caution">
    <text evidence="3">The sequence shown here is derived from an EMBL/GenBank/DDBJ whole genome shotgun (WGS) entry which is preliminary data.</text>
</comment>
<feature type="domain" description="Glycosyl transferase family 1" evidence="1">
    <location>
        <begin position="173"/>
        <end position="335"/>
    </location>
</feature>
<dbReference type="CDD" id="cd03801">
    <property type="entry name" value="GT4_PimA-like"/>
    <property type="match status" value="1"/>
</dbReference>
<dbReference type="PANTHER" id="PTHR12526">
    <property type="entry name" value="GLYCOSYLTRANSFERASE"/>
    <property type="match status" value="1"/>
</dbReference>
<dbReference type="EMBL" id="JACCEW010000005">
    <property type="protein sequence ID" value="NYT38469.1"/>
    <property type="molecule type" value="Genomic_DNA"/>
</dbReference>
<dbReference type="SUPFAM" id="SSF53756">
    <property type="entry name" value="UDP-Glycosyltransferase/glycogen phosphorylase"/>
    <property type="match status" value="1"/>
</dbReference>
<reference evidence="3 4" key="1">
    <citation type="submission" date="2020-07" db="EMBL/GenBank/DDBJ databases">
        <title>Taxonomic revisions and descriptions of new bacterial species based on genomic comparisons in the high-G+C-content subgroup of the family Alcaligenaceae.</title>
        <authorList>
            <person name="Szabo A."/>
            <person name="Felfoldi T."/>
        </authorList>
    </citation>
    <scope>NUCLEOTIDE SEQUENCE [LARGE SCALE GENOMIC DNA]</scope>
    <source>
        <strain evidence="3 4">DSM 25264</strain>
    </source>
</reference>
<name>A0A853FF08_9BURK</name>